<dbReference type="AlphaFoldDB" id="A0A1R3JD46"/>
<gene>
    <name evidence="2" type="ORF">COLO4_17352</name>
</gene>
<dbReference type="EMBL" id="AWUE01016331">
    <property type="protein sequence ID" value="OMO92758.1"/>
    <property type="molecule type" value="Genomic_DNA"/>
</dbReference>
<sequence length="86" mass="9206">MASWGRNSNVMASTWVGSSPSAVSSFNESYVAITRTWAENDWKKLELKNQTQSLSQIRTISSKGGVVHATAPGPSGWVTRAGQPAP</sequence>
<dbReference type="Proteomes" id="UP000187203">
    <property type="component" value="Unassembled WGS sequence"/>
</dbReference>
<keyword evidence="3" id="KW-1185">Reference proteome</keyword>
<feature type="region of interest" description="Disordered" evidence="1">
    <location>
        <begin position="1"/>
        <end position="22"/>
    </location>
</feature>
<reference evidence="3" key="1">
    <citation type="submission" date="2013-09" db="EMBL/GenBank/DDBJ databases">
        <title>Corchorus olitorius genome sequencing.</title>
        <authorList>
            <person name="Alam M."/>
            <person name="Haque M.S."/>
            <person name="Islam M.S."/>
            <person name="Emdad E.M."/>
            <person name="Islam M.M."/>
            <person name="Ahmed B."/>
            <person name="Halim A."/>
            <person name="Hossen Q.M.M."/>
            <person name="Hossain M.Z."/>
            <person name="Ahmed R."/>
            <person name="Khan M.M."/>
            <person name="Islam R."/>
            <person name="Rashid M.M."/>
            <person name="Khan S.A."/>
            <person name="Rahman M.S."/>
            <person name="Alam M."/>
            <person name="Yahiya A.S."/>
            <person name="Khan M.S."/>
            <person name="Azam M.S."/>
            <person name="Haque T."/>
            <person name="Lashkar M.Z.H."/>
            <person name="Akhand A.I."/>
            <person name="Morshed G."/>
            <person name="Roy S."/>
            <person name="Uddin K.S."/>
            <person name="Rabeya T."/>
            <person name="Hossain A.S."/>
            <person name="Chowdhury A."/>
            <person name="Snigdha A.R."/>
            <person name="Mortoza M.S."/>
            <person name="Matin S.A."/>
            <person name="Hoque S.M.E."/>
            <person name="Islam M.K."/>
            <person name="Roy D.K."/>
            <person name="Haider R."/>
            <person name="Moosa M.M."/>
            <person name="Elias S.M."/>
            <person name="Hasan A.M."/>
            <person name="Jahan S."/>
            <person name="Shafiuddin M."/>
            <person name="Mahmood N."/>
            <person name="Shommy N.S."/>
        </authorList>
    </citation>
    <scope>NUCLEOTIDE SEQUENCE [LARGE SCALE GENOMIC DNA]</scope>
    <source>
        <strain evidence="3">cv. O-4</strain>
    </source>
</reference>
<proteinExistence type="predicted"/>
<accession>A0A1R3JD46</accession>
<protein>
    <submittedName>
        <fullName evidence="2">Structural maintenance of chromosomes protein 5-like protein</fullName>
    </submittedName>
</protein>
<evidence type="ECO:0000313" key="3">
    <source>
        <dbReference type="Proteomes" id="UP000187203"/>
    </source>
</evidence>
<comment type="caution">
    <text evidence="2">The sequence shown here is derived from an EMBL/GenBank/DDBJ whole genome shotgun (WGS) entry which is preliminary data.</text>
</comment>
<evidence type="ECO:0000313" key="2">
    <source>
        <dbReference type="EMBL" id="OMO92758.1"/>
    </source>
</evidence>
<organism evidence="2 3">
    <name type="scientific">Corchorus olitorius</name>
    <dbReference type="NCBI Taxonomy" id="93759"/>
    <lineage>
        <taxon>Eukaryota</taxon>
        <taxon>Viridiplantae</taxon>
        <taxon>Streptophyta</taxon>
        <taxon>Embryophyta</taxon>
        <taxon>Tracheophyta</taxon>
        <taxon>Spermatophyta</taxon>
        <taxon>Magnoliopsida</taxon>
        <taxon>eudicotyledons</taxon>
        <taxon>Gunneridae</taxon>
        <taxon>Pentapetalae</taxon>
        <taxon>rosids</taxon>
        <taxon>malvids</taxon>
        <taxon>Malvales</taxon>
        <taxon>Malvaceae</taxon>
        <taxon>Grewioideae</taxon>
        <taxon>Apeibeae</taxon>
        <taxon>Corchorus</taxon>
    </lineage>
</organism>
<name>A0A1R3JD46_9ROSI</name>
<evidence type="ECO:0000256" key="1">
    <source>
        <dbReference type="SAM" id="MobiDB-lite"/>
    </source>
</evidence>